<sequence>MRIISAAVGLLLTLGFAATASAQSANKISVNVAGLRDDNGVARCGLYNSAATFRQPGAQYKGAISKISGGQATCVFAGVPAGEYAVALFHAEHDETEIVTGLFGKPEEGYGFSNNPSTTFGPPAFSAAAFNYAGGAKSLTVQVHY</sequence>
<feature type="signal peptide" evidence="1">
    <location>
        <begin position="1"/>
        <end position="22"/>
    </location>
</feature>
<protein>
    <submittedName>
        <fullName evidence="2">DUF2141 domain-containing protein</fullName>
    </submittedName>
</protein>
<dbReference type="EMBL" id="JAZHYN010000053">
    <property type="protein sequence ID" value="MEF3367694.1"/>
    <property type="molecule type" value="Genomic_DNA"/>
</dbReference>
<name>A0ABU7XJY2_9HYPH</name>
<feature type="chain" id="PRO_5045137367" evidence="1">
    <location>
        <begin position="23"/>
        <end position="145"/>
    </location>
</feature>
<organism evidence="2 3">
    <name type="scientific">Methylocystis borbori</name>
    <dbReference type="NCBI Taxonomy" id="3118750"/>
    <lineage>
        <taxon>Bacteria</taxon>
        <taxon>Pseudomonadati</taxon>
        <taxon>Pseudomonadota</taxon>
        <taxon>Alphaproteobacteria</taxon>
        <taxon>Hyphomicrobiales</taxon>
        <taxon>Methylocystaceae</taxon>
        <taxon>Methylocystis</taxon>
    </lineage>
</organism>
<evidence type="ECO:0000313" key="3">
    <source>
        <dbReference type="Proteomes" id="UP001350748"/>
    </source>
</evidence>
<comment type="caution">
    <text evidence="2">The sequence shown here is derived from an EMBL/GenBank/DDBJ whole genome shotgun (WGS) entry which is preliminary data.</text>
</comment>
<dbReference type="Pfam" id="PF09912">
    <property type="entry name" value="DUF2141"/>
    <property type="match status" value="1"/>
</dbReference>
<dbReference type="RefSeq" id="WP_332082736.1">
    <property type="nucleotide sequence ID" value="NZ_JAZHYN010000053.1"/>
</dbReference>
<proteinExistence type="predicted"/>
<evidence type="ECO:0000313" key="2">
    <source>
        <dbReference type="EMBL" id="MEF3367694.1"/>
    </source>
</evidence>
<keyword evidence="3" id="KW-1185">Reference proteome</keyword>
<keyword evidence="1" id="KW-0732">Signal</keyword>
<evidence type="ECO:0000256" key="1">
    <source>
        <dbReference type="SAM" id="SignalP"/>
    </source>
</evidence>
<reference evidence="2 3" key="1">
    <citation type="submission" date="2024-02" db="EMBL/GenBank/DDBJ databases">
        <authorList>
            <person name="Grouzdev D."/>
        </authorList>
    </citation>
    <scope>NUCLEOTIDE SEQUENCE [LARGE SCALE GENOMIC DNA]</scope>
    <source>
        <strain evidence="2 3">9N</strain>
    </source>
</reference>
<dbReference type="Proteomes" id="UP001350748">
    <property type="component" value="Unassembled WGS sequence"/>
</dbReference>
<gene>
    <name evidence="2" type="ORF">V3H18_14235</name>
</gene>
<dbReference type="InterPro" id="IPR018673">
    <property type="entry name" value="DUF2141"/>
</dbReference>
<accession>A0ABU7XJY2</accession>